<name>A0A483CQH1_9EURY</name>
<dbReference type="SMART" id="SM00899">
    <property type="entry name" value="FeoA"/>
    <property type="match status" value="1"/>
</dbReference>
<keyword evidence="1" id="KW-0408">Iron</keyword>
<evidence type="ECO:0000313" key="4">
    <source>
        <dbReference type="Proteomes" id="UP000292580"/>
    </source>
</evidence>
<keyword evidence="4" id="KW-1185">Reference proteome</keyword>
<dbReference type="InterPro" id="IPR036388">
    <property type="entry name" value="WH-like_DNA-bd_sf"/>
</dbReference>
<dbReference type="InterPro" id="IPR008988">
    <property type="entry name" value="Transcriptional_repressor_C"/>
</dbReference>
<dbReference type="SUPFAM" id="SSF50037">
    <property type="entry name" value="C-terminal domain of transcriptional repressors"/>
    <property type="match status" value="1"/>
</dbReference>
<proteinExistence type="predicted"/>
<dbReference type="InterPro" id="IPR050536">
    <property type="entry name" value="DtxR_MntR_Metal-Reg"/>
</dbReference>
<dbReference type="Pfam" id="PF04023">
    <property type="entry name" value="FeoA"/>
    <property type="match status" value="1"/>
</dbReference>
<reference evidence="3 4" key="1">
    <citation type="submission" date="2017-11" db="EMBL/GenBank/DDBJ databases">
        <title>Isolation and Characterization of Methanofollis Species from Methane Seep Offshore SW Taiwan.</title>
        <authorList>
            <person name="Teng N.-H."/>
            <person name="Lai M.-C."/>
            <person name="Chen S.-C."/>
        </authorList>
    </citation>
    <scope>NUCLEOTIDE SEQUENCE [LARGE SCALE GENOMIC DNA]</scope>
    <source>
        <strain evidence="3 4">FWC-SCC2</strain>
    </source>
</reference>
<feature type="domain" description="Ferrous iron transporter FeoA-like" evidence="2">
    <location>
        <begin position="169"/>
        <end position="239"/>
    </location>
</feature>
<sequence length="241" mass="26072">MDDMNSSVREDCLEAILSLGRPDGCPVPREGVVAAVDADPADIDSSLAGLIAEGAVLEEDGGLFLSPEGRAIAELILRKHRVLECFLTEMLGMDTGTASKEACVLEHDISDEAIDRLSTYIRGPRRNVRPPWRSGRCGDRHMGASPLPCTENALPSGGYRRCPEAEGLHSLLEFAEGDELQVAMIRCIGRNTRLIDLGVLPGEHVTLVRKLHNNAVVLRVKGADIALSPEIASTIFVERRA</sequence>
<dbReference type="GO" id="GO:0003700">
    <property type="term" value="F:DNA-binding transcription factor activity"/>
    <property type="evidence" value="ECO:0007669"/>
    <property type="project" value="InterPro"/>
</dbReference>
<dbReference type="SUPFAM" id="SSF47979">
    <property type="entry name" value="Iron-dependent repressor protein, dimerization domain"/>
    <property type="match status" value="1"/>
</dbReference>
<dbReference type="SMART" id="SM00529">
    <property type="entry name" value="HTH_DTXR"/>
    <property type="match status" value="1"/>
</dbReference>
<dbReference type="Gene3D" id="1.10.10.10">
    <property type="entry name" value="Winged helix-like DNA-binding domain superfamily/Winged helix DNA-binding domain"/>
    <property type="match status" value="1"/>
</dbReference>
<evidence type="ECO:0000259" key="2">
    <source>
        <dbReference type="SMART" id="SM00899"/>
    </source>
</evidence>
<dbReference type="AlphaFoldDB" id="A0A483CQH1"/>
<dbReference type="InterPro" id="IPR001367">
    <property type="entry name" value="Fe_dep_repressor"/>
</dbReference>
<protein>
    <submittedName>
        <fullName evidence="3">Metal-dependent transcriptional regulator</fullName>
    </submittedName>
</protein>
<dbReference type="Proteomes" id="UP000292580">
    <property type="component" value="Unassembled WGS sequence"/>
</dbReference>
<dbReference type="Gene3D" id="2.30.30.90">
    <property type="match status" value="1"/>
</dbReference>
<organism evidence="3 4">
    <name type="scientific">Methanofollis fontis</name>
    <dbReference type="NCBI Taxonomy" id="2052832"/>
    <lineage>
        <taxon>Archaea</taxon>
        <taxon>Methanobacteriati</taxon>
        <taxon>Methanobacteriota</taxon>
        <taxon>Stenosarchaea group</taxon>
        <taxon>Methanomicrobia</taxon>
        <taxon>Methanomicrobiales</taxon>
        <taxon>Methanomicrobiaceae</taxon>
        <taxon>Methanofollis</taxon>
    </lineage>
</organism>
<accession>A0A483CQH1</accession>
<dbReference type="GO" id="GO:0046914">
    <property type="term" value="F:transition metal ion binding"/>
    <property type="evidence" value="ECO:0007669"/>
    <property type="project" value="InterPro"/>
</dbReference>
<dbReference type="PANTHER" id="PTHR33238:SF7">
    <property type="entry name" value="IRON-DEPENDENT TRANSCRIPTIONAL REGULATOR"/>
    <property type="match status" value="1"/>
</dbReference>
<evidence type="ECO:0000313" key="3">
    <source>
        <dbReference type="EMBL" id="TAJ43401.1"/>
    </source>
</evidence>
<comment type="caution">
    <text evidence="3">The sequence shown here is derived from an EMBL/GenBank/DDBJ whole genome shotgun (WGS) entry which is preliminary data.</text>
</comment>
<dbReference type="InterPro" id="IPR038157">
    <property type="entry name" value="FeoA_core_dom"/>
</dbReference>
<dbReference type="InterPro" id="IPR022689">
    <property type="entry name" value="Iron_dep_repressor"/>
</dbReference>
<dbReference type="EMBL" id="PGCL01000007">
    <property type="protein sequence ID" value="TAJ43401.1"/>
    <property type="molecule type" value="Genomic_DNA"/>
</dbReference>
<gene>
    <name evidence="3" type="ORF">CUJ86_11110</name>
</gene>
<dbReference type="InterPro" id="IPR007167">
    <property type="entry name" value="Fe-transptr_FeoA-like"/>
</dbReference>
<dbReference type="PANTHER" id="PTHR33238">
    <property type="entry name" value="IRON (METAL) DEPENDENT REPRESSOR, DTXR FAMILY"/>
    <property type="match status" value="1"/>
</dbReference>
<dbReference type="GO" id="GO:0046983">
    <property type="term" value="F:protein dimerization activity"/>
    <property type="evidence" value="ECO:0007669"/>
    <property type="project" value="InterPro"/>
</dbReference>
<dbReference type="Pfam" id="PF02742">
    <property type="entry name" value="Fe_dep_repr_C"/>
    <property type="match status" value="1"/>
</dbReference>
<evidence type="ECO:0000256" key="1">
    <source>
        <dbReference type="ARBA" id="ARBA00023004"/>
    </source>
</evidence>
<dbReference type="InterPro" id="IPR036421">
    <property type="entry name" value="Fe_dep_repressor_sf"/>
</dbReference>